<keyword evidence="2" id="KW-1133">Transmembrane helix</keyword>
<sequence length="91" mass="10099">MKLVQVTALFVSSVAAFLATVIILLPSHLIWRLTREYSLPFFRELIPLTLSVGNRPRTAAPTSWPAEANPGKWPSAKRRDTPALTGRCGIR</sequence>
<protein>
    <submittedName>
        <fullName evidence="3">Uncharacterized protein</fullName>
    </submittedName>
</protein>
<gene>
    <name evidence="3" type="ORF">DFH08DRAFT_890000</name>
</gene>
<reference evidence="3" key="1">
    <citation type="submission" date="2023-03" db="EMBL/GenBank/DDBJ databases">
        <title>Massive genome expansion in bonnet fungi (Mycena s.s.) driven by repeated elements and novel gene families across ecological guilds.</title>
        <authorList>
            <consortium name="Lawrence Berkeley National Laboratory"/>
            <person name="Harder C.B."/>
            <person name="Miyauchi S."/>
            <person name="Viragh M."/>
            <person name="Kuo A."/>
            <person name="Thoen E."/>
            <person name="Andreopoulos B."/>
            <person name="Lu D."/>
            <person name="Skrede I."/>
            <person name="Drula E."/>
            <person name="Henrissat B."/>
            <person name="Morin E."/>
            <person name="Kohler A."/>
            <person name="Barry K."/>
            <person name="LaButti K."/>
            <person name="Morin E."/>
            <person name="Salamov A."/>
            <person name="Lipzen A."/>
            <person name="Mereny Z."/>
            <person name="Hegedus B."/>
            <person name="Baldrian P."/>
            <person name="Stursova M."/>
            <person name="Weitz H."/>
            <person name="Taylor A."/>
            <person name="Grigoriev I.V."/>
            <person name="Nagy L.G."/>
            <person name="Martin F."/>
            <person name="Kauserud H."/>
        </authorList>
    </citation>
    <scope>NUCLEOTIDE SEQUENCE</scope>
    <source>
        <strain evidence="3">CBHHK002</strain>
    </source>
</reference>
<feature type="region of interest" description="Disordered" evidence="1">
    <location>
        <begin position="58"/>
        <end position="91"/>
    </location>
</feature>
<comment type="caution">
    <text evidence="3">The sequence shown here is derived from an EMBL/GenBank/DDBJ whole genome shotgun (WGS) entry which is preliminary data.</text>
</comment>
<evidence type="ECO:0000313" key="3">
    <source>
        <dbReference type="EMBL" id="KAJ7320685.1"/>
    </source>
</evidence>
<accession>A0AAD6ZF15</accession>
<evidence type="ECO:0000256" key="2">
    <source>
        <dbReference type="SAM" id="Phobius"/>
    </source>
</evidence>
<keyword evidence="4" id="KW-1185">Reference proteome</keyword>
<dbReference type="AlphaFoldDB" id="A0AAD6ZF15"/>
<evidence type="ECO:0000256" key="1">
    <source>
        <dbReference type="SAM" id="MobiDB-lite"/>
    </source>
</evidence>
<keyword evidence="2" id="KW-0812">Transmembrane</keyword>
<organism evidence="3 4">
    <name type="scientific">Mycena albidolilacea</name>
    <dbReference type="NCBI Taxonomy" id="1033008"/>
    <lineage>
        <taxon>Eukaryota</taxon>
        <taxon>Fungi</taxon>
        <taxon>Dikarya</taxon>
        <taxon>Basidiomycota</taxon>
        <taxon>Agaricomycotina</taxon>
        <taxon>Agaricomycetes</taxon>
        <taxon>Agaricomycetidae</taxon>
        <taxon>Agaricales</taxon>
        <taxon>Marasmiineae</taxon>
        <taxon>Mycenaceae</taxon>
        <taxon>Mycena</taxon>
    </lineage>
</organism>
<feature type="transmembrane region" description="Helical" evidence="2">
    <location>
        <begin position="6"/>
        <end position="25"/>
    </location>
</feature>
<proteinExistence type="predicted"/>
<name>A0AAD6ZF15_9AGAR</name>
<evidence type="ECO:0000313" key="4">
    <source>
        <dbReference type="Proteomes" id="UP001218218"/>
    </source>
</evidence>
<dbReference type="EMBL" id="JARIHO010000053">
    <property type="protein sequence ID" value="KAJ7320685.1"/>
    <property type="molecule type" value="Genomic_DNA"/>
</dbReference>
<dbReference type="Proteomes" id="UP001218218">
    <property type="component" value="Unassembled WGS sequence"/>
</dbReference>
<keyword evidence="2" id="KW-0472">Membrane</keyword>